<name>A0A9P9WDB0_9PEZI</name>
<accession>A0A9P9WDB0</accession>
<dbReference type="EMBL" id="JAFIMR010000038">
    <property type="protein sequence ID" value="KAI1857994.1"/>
    <property type="molecule type" value="Genomic_DNA"/>
</dbReference>
<reference evidence="1" key="1">
    <citation type="submission" date="2021-03" db="EMBL/GenBank/DDBJ databases">
        <title>Revisited historic fungal species revealed as producer of novel bioactive compounds through whole genome sequencing and comparative genomics.</title>
        <authorList>
            <person name="Vignolle G.A."/>
            <person name="Hochenegger N."/>
            <person name="Mach R.L."/>
            <person name="Mach-Aigner A.R."/>
            <person name="Javad Rahimi M."/>
            <person name="Salim K.A."/>
            <person name="Chan C.M."/>
            <person name="Lim L.B.L."/>
            <person name="Cai F."/>
            <person name="Druzhinina I.S."/>
            <person name="U'Ren J.M."/>
            <person name="Derntl C."/>
        </authorList>
    </citation>
    <scope>NUCLEOTIDE SEQUENCE</scope>
    <source>
        <strain evidence="1">TUCIM 5799</strain>
    </source>
</reference>
<dbReference type="Proteomes" id="UP000829685">
    <property type="component" value="Unassembled WGS sequence"/>
</dbReference>
<keyword evidence="2" id="KW-1185">Reference proteome</keyword>
<dbReference type="AlphaFoldDB" id="A0A9P9WDB0"/>
<comment type="caution">
    <text evidence="1">The sequence shown here is derived from an EMBL/GenBank/DDBJ whole genome shotgun (WGS) entry which is preliminary data.</text>
</comment>
<evidence type="ECO:0000313" key="2">
    <source>
        <dbReference type="Proteomes" id="UP000829685"/>
    </source>
</evidence>
<proteinExistence type="predicted"/>
<organism evidence="1 2">
    <name type="scientific">Neoarthrinium moseri</name>
    <dbReference type="NCBI Taxonomy" id="1658444"/>
    <lineage>
        <taxon>Eukaryota</taxon>
        <taxon>Fungi</taxon>
        <taxon>Dikarya</taxon>
        <taxon>Ascomycota</taxon>
        <taxon>Pezizomycotina</taxon>
        <taxon>Sordariomycetes</taxon>
        <taxon>Xylariomycetidae</taxon>
        <taxon>Amphisphaeriales</taxon>
        <taxon>Apiosporaceae</taxon>
        <taxon>Neoarthrinium</taxon>
    </lineage>
</organism>
<gene>
    <name evidence="1" type="ORF">JX265_011024</name>
</gene>
<protein>
    <submittedName>
        <fullName evidence="1">Uncharacterized protein</fullName>
    </submittedName>
</protein>
<sequence>MALRSAAHISRLSCLATDSVFRTATYWRRAFSFSQLRYSRGMASKRGMPVRVEYSESVYRRIRNEDRQLLRVEASFADPPVSHWGFVIYRTAYGKGTDSLFQRLITKIEADAITLTQRMGRSDLGNKLRWEVIDDQQCFDSVATEVVRENFIQLCLDRGVPLTEARPG</sequence>
<evidence type="ECO:0000313" key="1">
    <source>
        <dbReference type="EMBL" id="KAI1857994.1"/>
    </source>
</evidence>